<organism evidence="1 2">
    <name type="scientific">Xylella fastidiosa (strain 9a5c)</name>
    <dbReference type="NCBI Taxonomy" id="160492"/>
    <lineage>
        <taxon>Bacteria</taxon>
        <taxon>Pseudomonadati</taxon>
        <taxon>Pseudomonadota</taxon>
        <taxon>Gammaproteobacteria</taxon>
        <taxon>Lysobacterales</taxon>
        <taxon>Lysobacteraceae</taxon>
        <taxon>Xylella</taxon>
    </lineage>
</organism>
<dbReference type="HOGENOM" id="CLU_198455_0_0_6"/>
<gene>
    <name evidence="1" type="ordered locus">XF_2335</name>
</gene>
<name>Q9PB10_XYLFA</name>
<sequence>MKGDDSATTTPPSSSEAIHIPMESIRNLCQKEALHNALSNTLHRCTDYSAQASPTSSRNI</sequence>
<dbReference type="AlphaFoldDB" id="Q9PB10"/>
<proteinExistence type="predicted"/>
<dbReference type="PIR" id="B82570">
    <property type="entry name" value="B82570"/>
</dbReference>
<dbReference type="EMBL" id="AE003849">
    <property type="protein sequence ID" value="AAF85134.1"/>
    <property type="molecule type" value="Genomic_DNA"/>
</dbReference>
<dbReference type="Proteomes" id="UP000000812">
    <property type="component" value="Chromosome"/>
</dbReference>
<evidence type="ECO:0000313" key="1">
    <source>
        <dbReference type="EMBL" id="AAF85134.1"/>
    </source>
</evidence>
<evidence type="ECO:0000313" key="2">
    <source>
        <dbReference type="Proteomes" id="UP000000812"/>
    </source>
</evidence>
<accession>Q9PB10</accession>
<dbReference type="KEGG" id="xfa:XF_2335"/>
<dbReference type="STRING" id="160492.XF_2335"/>
<reference evidence="1 2" key="1">
    <citation type="journal article" date="2000" name="Nature">
        <title>The genome sequence of the plant pathogen Xylella fastidiosa.</title>
        <authorList>
            <person name="Simpson A.J."/>
            <person name="Reinach F.C."/>
            <person name="Arruda P."/>
            <person name="Abreu F.A."/>
            <person name="Acencio M."/>
            <person name="Alvarenga R."/>
            <person name="Alves L.M."/>
            <person name="Araya J.E."/>
            <person name="Baia G.S."/>
            <person name="Baptista C.S."/>
            <person name="Barros M.H."/>
            <person name="Bonaccorsi E.D."/>
            <person name="Bordin S."/>
            <person name="Bove J.M."/>
            <person name="Briones M.R."/>
            <person name="Bueno M.R."/>
            <person name="Camargo A.A."/>
            <person name="Camargo L.E."/>
            <person name="Carraro D.M."/>
            <person name="Carrer H."/>
            <person name="Colauto N.B."/>
            <person name="Colombo C."/>
            <person name="Costa F.F."/>
            <person name="Costa M.C."/>
            <person name="Costa-Neto C.M."/>
            <person name="Coutinho L.L."/>
            <person name="Cristofani M."/>
            <person name="Dias-Neto E."/>
            <person name="Docena C."/>
            <person name="El-Dorry H."/>
            <person name="Facincani A.P."/>
            <person name="Ferreira A.J."/>
            <person name="Ferreira V.C."/>
            <person name="Ferro J.A."/>
            <person name="Fraga J.S."/>
            <person name="Franca S.C."/>
            <person name="Franco M.C."/>
            <person name="Frohme M."/>
            <person name="Furlan L.R."/>
            <person name="Garnier M."/>
            <person name="Goldman G.H."/>
            <person name="Goldman M.H."/>
            <person name="Gomes S.L."/>
            <person name="Gruber A."/>
            <person name="Ho P.L."/>
            <person name="Hoheisel J.D."/>
            <person name="Junqueira M.L."/>
            <person name="Kemper E.L."/>
            <person name="Kitajima J.P."/>
            <person name="Krieger J.E."/>
            <person name="Kuramae E.E."/>
            <person name="Laigret F."/>
            <person name="Lambais M.R."/>
            <person name="Leite L.C."/>
            <person name="Lemos E.G."/>
            <person name="Lemos M.V."/>
            <person name="Lopes S.A."/>
            <person name="Lopes C.R."/>
            <person name="Machado J.A."/>
            <person name="Machado M.A."/>
            <person name="Madeira A.M."/>
            <person name="Madeira H.M."/>
            <person name="Marino C.L."/>
            <person name="Marques M.V."/>
            <person name="Martins E.A."/>
            <person name="Martins E.M."/>
            <person name="Matsukuma A.Y."/>
            <person name="Menck C.F."/>
            <person name="Miracca E.C."/>
            <person name="Miyaki C.Y."/>
            <person name="Monteriro-Vitorello C.B."/>
            <person name="Moon D.H."/>
            <person name="Nagai M.A."/>
            <person name="Nascimento A.L."/>
            <person name="Netto L.E."/>
            <person name="Nhani A.Jr."/>
            <person name="Nobrega F.G."/>
            <person name="Nunes L.R."/>
            <person name="Oliveira M.A."/>
            <person name="de Oliveira M.C."/>
            <person name="de Oliveira R.C."/>
            <person name="Palmieri D.A."/>
            <person name="Paris A."/>
            <person name="Peixoto B.R."/>
            <person name="Pereira G.A."/>
            <person name="Pereira H.A.Jr."/>
            <person name="Pesquero J.B."/>
            <person name="Quaggio R.B."/>
            <person name="Roberto P.G."/>
            <person name="Rodrigues V."/>
            <person name="de M Rosa A.J."/>
            <person name="de Rosa V.E.Jr."/>
            <person name="de Sa R.G."/>
            <person name="Santelli R.V."/>
            <person name="Sawasaki H.E."/>
            <person name="da Silva A.C."/>
            <person name="da Silva A.M."/>
            <person name="da Silva F.R."/>
            <person name="da Silva W.A.Jr."/>
            <person name="da Silveira J.F."/>
            <person name="Silvestri M.L."/>
            <person name="Siqueira W.J."/>
            <person name="de Souza A.A."/>
            <person name="de Souza A.P."/>
            <person name="Terenzi M.F."/>
            <person name="Truffi D."/>
            <person name="Tsai S.M."/>
            <person name="Tsuhako M.H."/>
            <person name="Vallada H."/>
            <person name="Van Sluys M.A."/>
            <person name="Verjovski-Almeida S."/>
            <person name="Vettore A.L."/>
            <person name="Zago M.A."/>
            <person name="Zatz M."/>
            <person name="Meidanis J."/>
            <person name="Setubal J.C."/>
        </authorList>
    </citation>
    <scope>NUCLEOTIDE SEQUENCE [LARGE SCALE GENOMIC DNA]</scope>
    <source>
        <strain evidence="1 2">9a5c</strain>
    </source>
</reference>
<protein>
    <submittedName>
        <fullName evidence="1">Uncharacterized protein</fullName>
    </submittedName>
</protein>